<proteinExistence type="predicted"/>
<protein>
    <submittedName>
        <fullName evidence="1">Uncharacterized protein</fullName>
    </submittedName>
</protein>
<evidence type="ECO:0000313" key="1">
    <source>
        <dbReference type="EMBL" id="KAG0413716.1"/>
    </source>
</evidence>
<sequence>MYWVAAASQGNGDLLVDAWTSITRHVTNIHEGHPGLYTRCFHDPLEEREWLQTRLAALHFNENSDREQATTQAGDLQWKFKSPKARKGHHDVNPRLTPTTYGNLRRILPYGAPECIPVLLLVRGRS</sequence>
<reference evidence="1 2" key="1">
    <citation type="journal article" date="2020" name="Cell">
        <title>Large-Scale Comparative Analyses of Tick Genomes Elucidate Their Genetic Diversity and Vector Capacities.</title>
        <authorList>
            <consortium name="Tick Genome and Microbiome Consortium (TIGMIC)"/>
            <person name="Jia N."/>
            <person name="Wang J."/>
            <person name="Shi W."/>
            <person name="Du L."/>
            <person name="Sun Y."/>
            <person name="Zhan W."/>
            <person name="Jiang J.F."/>
            <person name="Wang Q."/>
            <person name="Zhang B."/>
            <person name="Ji P."/>
            <person name="Bell-Sakyi L."/>
            <person name="Cui X.M."/>
            <person name="Yuan T.T."/>
            <person name="Jiang B.G."/>
            <person name="Yang W.F."/>
            <person name="Lam T.T."/>
            <person name="Chang Q.C."/>
            <person name="Ding S.J."/>
            <person name="Wang X.J."/>
            <person name="Zhu J.G."/>
            <person name="Ruan X.D."/>
            <person name="Zhao L."/>
            <person name="Wei J.T."/>
            <person name="Ye R.Z."/>
            <person name="Que T.C."/>
            <person name="Du C.H."/>
            <person name="Zhou Y.H."/>
            <person name="Cheng J.X."/>
            <person name="Dai P.F."/>
            <person name="Guo W.B."/>
            <person name="Han X.H."/>
            <person name="Huang E.J."/>
            <person name="Li L.F."/>
            <person name="Wei W."/>
            <person name="Gao Y.C."/>
            <person name="Liu J.Z."/>
            <person name="Shao H.Z."/>
            <person name="Wang X."/>
            <person name="Wang C.C."/>
            <person name="Yang T.C."/>
            <person name="Huo Q.B."/>
            <person name="Li W."/>
            <person name="Chen H.Y."/>
            <person name="Chen S.E."/>
            <person name="Zhou L.G."/>
            <person name="Ni X.B."/>
            <person name="Tian J.H."/>
            <person name="Sheng Y."/>
            <person name="Liu T."/>
            <person name="Pan Y.S."/>
            <person name="Xia L.Y."/>
            <person name="Li J."/>
            <person name="Zhao F."/>
            <person name="Cao W.C."/>
        </authorList>
    </citation>
    <scope>NUCLEOTIDE SEQUENCE [LARGE SCALE GENOMIC DNA]</scope>
    <source>
        <strain evidence="1">Iper-2018</strain>
    </source>
</reference>
<dbReference type="EMBL" id="JABSTQ010011238">
    <property type="protein sequence ID" value="KAG0413716.1"/>
    <property type="molecule type" value="Genomic_DNA"/>
</dbReference>
<keyword evidence="2" id="KW-1185">Reference proteome</keyword>
<gene>
    <name evidence="1" type="ORF">HPB47_009141</name>
</gene>
<dbReference type="Proteomes" id="UP000805193">
    <property type="component" value="Unassembled WGS sequence"/>
</dbReference>
<name>A0AC60P325_IXOPE</name>
<accession>A0AC60P325</accession>
<organism evidence="1 2">
    <name type="scientific">Ixodes persulcatus</name>
    <name type="common">Taiga tick</name>
    <dbReference type="NCBI Taxonomy" id="34615"/>
    <lineage>
        <taxon>Eukaryota</taxon>
        <taxon>Metazoa</taxon>
        <taxon>Ecdysozoa</taxon>
        <taxon>Arthropoda</taxon>
        <taxon>Chelicerata</taxon>
        <taxon>Arachnida</taxon>
        <taxon>Acari</taxon>
        <taxon>Parasitiformes</taxon>
        <taxon>Ixodida</taxon>
        <taxon>Ixodoidea</taxon>
        <taxon>Ixodidae</taxon>
        <taxon>Ixodinae</taxon>
        <taxon>Ixodes</taxon>
    </lineage>
</organism>
<comment type="caution">
    <text evidence="1">The sequence shown here is derived from an EMBL/GenBank/DDBJ whole genome shotgun (WGS) entry which is preliminary data.</text>
</comment>
<evidence type="ECO:0000313" key="2">
    <source>
        <dbReference type="Proteomes" id="UP000805193"/>
    </source>
</evidence>